<proteinExistence type="predicted"/>
<dbReference type="SUPFAM" id="SSF48239">
    <property type="entry name" value="Terpenoid cyclases/Protein prenyltransferases"/>
    <property type="match status" value="1"/>
</dbReference>
<dbReference type="Proteomes" id="UP000681526">
    <property type="component" value="Unassembled WGS sequence"/>
</dbReference>
<accession>A0ABM8V8S8</accession>
<dbReference type="RefSeq" id="WP_213486635.1">
    <property type="nucleotide sequence ID" value="NZ_CAJRAY010000096.1"/>
</dbReference>
<name>A0ABM8V8S8_THEXY</name>
<reference evidence="1 2" key="1">
    <citation type="submission" date="2021-04" db="EMBL/GenBank/DDBJ databases">
        <authorList>
            <person name="Rakotoarivonina H."/>
        </authorList>
    </citation>
    <scope>NUCLEOTIDE SEQUENCE [LARGE SCALE GENOMIC DNA]</scope>
    <source>
        <strain evidence="1 2">XE</strain>
    </source>
</reference>
<evidence type="ECO:0000313" key="1">
    <source>
        <dbReference type="EMBL" id="CAG5092687.1"/>
    </source>
</evidence>
<organism evidence="1 2">
    <name type="scientific">Thermobacillus xylanilyticus</name>
    <dbReference type="NCBI Taxonomy" id="76633"/>
    <lineage>
        <taxon>Bacteria</taxon>
        <taxon>Bacillati</taxon>
        <taxon>Bacillota</taxon>
        <taxon>Bacilli</taxon>
        <taxon>Bacillales</taxon>
        <taxon>Paenibacillaceae</taxon>
        <taxon>Thermobacillus</taxon>
    </lineage>
</organism>
<sequence length="286" mass="32563">MDFEKAANFIWENGRLLERRLFEYFFRGGSKDGVLTAIKAYQNEDGGFGHALEPDLRTPESQPLYVEFGLRTLYEAKIRDPELALKVCDYVARAADLNEGIATITASSSRYPRAAHWNNPTSEQASFDRLTGLVGLLNWQGIQHPWLDQAIGACLNHIRSTEYEDAHTILTAFCLLESLPQTDEITTLFSKLTDELYQARFFCPEAPPQSYGLTPLDFAPFPDSYCRKIFPDAMIHDHLMALDAEQEEDGGWPIAWEPPGEMARLEWRAYRTLKSIITLEAYRKTA</sequence>
<comment type="caution">
    <text evidence="1">The sequence shown here is derived from an EMBL/GenBank/DDBJ whole genome shotgun (WGS) entry which is preliminary data.</text>
</comment>
<protein>
    <submittedName>
        <fullName evidence="1">Uncharacterized protein</fullName>
    </submittedName>
</protein>
<evidence type="ECO:0000313" key="2">
    <source>
        <dbReference type="Proteomes" id="UP000681526"/>
    </source>
</evidence>
<dbReference type="InterPro" id="IPR008930">
    <property type="entry name" value="Terpenoid_cyclase/PrenylTrfase"/>
</dbReference>
<keyword evidence="2" id="KW-1185">Reference proteome</keyword>
<gene>
    <name evidence="1" type="primary">txxe 2679</name>
    <name evidence="1" type="ORF">TXXE_18535</name>
</gene>
<dbReference type="EMBL" id="CAJRAY010000096">
    <property type="protein sequence ID" value="CAG5092687.1"/>
    <property type="molecule type" value="Genomic_DNA"/>
</dbReference>